<reference evidence="2" key="1">
    <citation type="submission" date="2023-03" db="EMBL/GenBank/DDBJ databases">
        <title>Massive genome expansion in bonnet fungi (Mycena s.s.) driven by repeated elements and novel gene families across ecological guilds.</title>
        <authorList>
            <consortium name="Lawrence Berkeley National Laboratory"/>
            <person name="Harder C.B."/>
            <person name="Miyauchi S."/>
            <person name="Viragh M."/>
            <person name="Kuo A."/>
            <person name="Thoen E."/>
            <person name="Andreopoulos B."/>
            <person name="Lu D."/>
            <person name="Skrede I."/>
            <person name="Drula E."/>
            <person name="Henrissat B."/>
            <person name="Morin E."/>
            <person name="Kohler A."/>
            <person name="Barry K."/>
            <person name="LaButti K."/>
            <person name="Morin E."/>
            <person name="Salamov A."/>
            <person name="Lipzen A."/>
            <person name="Mereny Z."/>
            <person name="Hegedus B."/>
            <person name="Baldrian P."/>
            <person name="Stursova M."/>
            <person name="Weitz H."/>
            <person name="Taylor A."/>
            <person name="Grigoriev I.V."/>
            <person name="Nagy L.G."/>
            <person name="Martin F."/>
            <person name="Kauserud H."/>
        </authorList>
    </citation>
    <scope>NUCLEOTIDE SEQUENCE</scope>
    <source>
        <strain evidence="2">CBHHK182m</strain>
    </source>
</reference>
<evidence type="ECO:0000313" key="3">
    <source>
        <dbReference type="Proteomes" id="UP001215598"/>
    </source>
</evidence>
<organism evidence="2 3">
    <name type="scientific">Mycena metata</name>
    <dbReference type="NCBI Taxonomy" id="1033252"/>
    <lineage>
        <taxon>Eukaryota</taxon>
        <taxon>Fungi</taxon>
        <taxon>Dikarya</taxon>
        <taxon>Basidiomycota</taxon>
        <taxon>Agaricomycotina</taxon>
        <taxon>Agaricomycetes</taxon>
        <taxon>Agaricomycetidae</taxon>
        <taxon>Agaricales</taxon>
        <taxon>Marasmiineae</taxon>
        <taxon>Mycenaceae</taxon>
        <taxon>Mycena</taxon>
    </lineage>
</organism>
<dbReference type="Proteomes" id="UP001215598">
    <property type="component" value="Unassembled WGS sequence"/>
</dbReference>
<keyword evidence="3" id="KW-1185">Reference proteome</keyword>
<evidence type="ECO:0000313" key="2">
    <source>
        <dbReference type="EMBL" id="KAJ7767624.1"/>
    </source>
</evidence>
<name>A0AAD7JQV3_9AGAR</name>
<protein>
    <submittedName>
        <fullName evidence="2">Uncharacterized protein</fullName>
    </submittedName>
</protein>
<proteinExistence type="predicted"/>
<dbReference type="EMBL" id="JARKIB010000021">
    <property type="protein sequence ID" value="KAJ7767624.1"/>
    <property type="molecule type" value="Genomic_DNA"/>
</dbReference>
<accession>A0AAD7JQV3</accession>
<comment type="caution">
    <text evidence="2">The sequence shown here is derived from an EMBL/GenBank/DDBJ whole genome shotgun (WGS) entry which is preliminary data.</text>
</comment>
<evidence type="ECO:0000256" key="1">
    <source>
        <dbReference type="SAM" id="MobiDB-lite"/>
    </source>
</evidence>
<gene>
    <name evidence="2" type="ORF">B0H16DRAFT_1686610</name>
</gene>
<feature type="compositionally biased region" description="Low complexity" evidence="1">
    <location>
        <begin position="29"/>
        <end position="42"/>
    </location>
</feature>
<feature type="region of interest" description="Disordered" evidence="1">
    <location>
        <begin position="26"/>
        <end position="45"/>
    </location>
</feature>
<sequence>MELAHPGDDCPNLALDSNAIIRAPLPALPSNTRRSPTRPRVPIYSPFPTPHQMTWGARLHLRPRWRLLLLEDAFGMQIDGRRRGGRGRGRRRMGAGLCIWRARHAERSDRAEEMLSGEGIWVDVGGGEDKDGAPFIALVLPPHPHTRGLIPLVRGTACVPSVRPRPGLPIPPHLYDSGIGMEGRQQGGTGAGWRQARGMEMEAGAVWLLSRVSASPRRRLVEGTPARGPGFYSPYLLFEISEGAMKLAQPGDAPPVLLTAAVCKLPIRMQTGSASGAPINIYSRNHVRDRIGAARRRSTSNGLQIAGFLGFRVALDSNADYSIVICCFTPSESLRE</sequence>
<dbReference type="AlphaFoldDB" id="A0AAD7JQV3"/>